<gene>
    <name evidence="1" type="ORF">HELGO_WM33694</name>
</gene>
<sequence>LILKNLGLSATQAINIFYQKIKPQWNTF</sequence>
<organism evidence="1">
    <name type="scientific">uncultured Sulfurovum sp</name>
    <dbReference type="NCBI Taxonomy" id="269237"/>
    <lineage>
        <taxon>Bacteria</taxon>
        <taxon>Pseudomonadati</taxon>
        <taxon>Campylobacterota</taxon>
        <taxon>Epsilonproteobacteria</taxon>
        <taxon>Campylobacterales</taxon>
        <taxon>Sulfurovaceae</taxon>
        <taxon>Sulfurovum</taxon>
        <taxon>environmental samples</taxon>
    </lineage>
</organism>
<dbReference type="EMBL" id="CACVAU010000020">
    <property type="protein sequence ID" value="CAA6806126.1"/>
    <property type="molecule type" value="Genomic_DNA"/>
</dbReference>
<feature type="non-terminal residue" evidence="1">
    <location>
        <position position="1"/>
    </location>
</feature>
<proteinExistence type="predicted"/>
<reference evidence="1" key="1">
    <citation type="submission" date="2020-01" db="EMBL/GenBank/DDBJ databases">
        <authorList>
            <person name="Meier V. D."/>
            <person name="Meier V D."/>
        </authorList>
    </citation>
    <scope>NUCLEOTIDE SEQUENCE</scope>
    <source>
        <strain evidence="1">HLG_WM_MAG_05</strain>
    </source>
</reference>
<dbReference type="AlphaFoldDB" id="A0A6S6SLM7"/>
<protein>
    <submittedName>
        <fullName evidence="1">Uncharacterized protein</fullName>
    </submittedName>
</protein>
<evidence type="ECO:0000313" key="1">
    <source>
        <dbReference type="EMBL" id="CAA6806126.1"/>
    </source>
</evidence>
<accession>A0A6S6SLM7</accession>
<name>A0A6S6SLM7_9BACT</name>